<evidence type="ECO:0000256" key="6">
    <source>
        <dbReference type="ARBA" id="ARBA00022729"/>
    </source>
</evidence>
<evidence type="ECO:0000256" key="5">
    <source>
        <dbReference type="ARBA" id="ARBA00022692"/>
    </source>
</evidence>
<proteinExistence type="inferred from homology"/>
<evidence type="ECO:0000256" key="2">
    <source>
        <dbReference type="ARBA" id="ARBA00009810"/>
    </source>
</evidence>
<dbReference type="InterPro" id="IPR037066">
    <property type="entry name" value="Plug_dom_sf"/>
</dbReference>
<dbReference type="InterPro" id="IPR012910">
    <property type="entry name" value="Plug_dom"/>
</dbReference>
<feature type="compositionally biased region" description="Low complexity" evidence="13">
    <location>
        <begin position="34"/>
        <end position="48"/>
    </location>
</feature>
<keyword evidence="18" id="KW-1185">Reference proteome</keyword>
<feature type="domain" description="TonB-dependent receptor plug" evidence="16">
    <location>
        <begin position="70"/>
        <end position="173"/>
    </location>
</feature>
<keyword evidence="10 11" id="KW-0998">Cell outer membrane</keyword>
<feature type="domain" description="TonB-dependent receptor-like beta-barrel" evidence="15">
    <location>
        <begin position="228"/>
        <end position="680"/>
    </location>
</feature>
<evidence type="ECO:0000256" key="4">
    <source>
        <dbReference type="ARBA" id="ARBA00022452"/>
    </source>
</evidence>
<sequence>MNRSSRTFTALVTPLAAALAALFAAGAQAQAAETPSRAQSSAQQSGAQENEATALSTVNVTAKGYAADDSETPIATTVLTREALAHKQAQNVGEALRGEPGLSVMLDGAQGQNPIIRGLGKDSIVLLVDGMRLNSAQPVGAIASFMSMGLAEQVEVVKGPASVLYGTGALGGAINVRLPQARFEPGVHFDTRLGYDTASKGLRGAGVLNAASDDHALMLGVARSQQQDYRTPEGRTNRTGYDSGAFIGQYRFRIDSAQQLRLSFQQQRDEDVWYPGATRPHRLPAIGSVTTHSPRQTRRLYEAGYSFKGAGEQPLNVDVRVYRQEMQRTIYAHANRLGRDIILNSVKFATNGVDARADWLAHPQHLLSFGVNLWRMNAEPDSRTAQPPQFRNFVTTLPFTNGKMHAAGLYLQDDMRFGKLNVLAGLRHDRVRGSAGSMNSGRITSGLAREDSATSASLGVIYEAAPLLRPYANLSRAFRAADLRERYQSGLRNNGYYYAGSPQIKPETATQFEIGLKGASERLNYQISAYRTRIDDYITGMRLSGRAAIAACGAANAGACMQTVNLGHATLTGLEAALHWQFAAGHWLHAAYSRLRGKNGDFDEPLFQMPADELTLGWEGRLAPAWTADAGVRLVRRQTRVATRFARGTEDATPGFGVVDIGATWRFAPRQSLRAAIKNLGDKRYHEHLAEGLPGMEVQAPGRSLHVTWEGRF</sequence>
<evidence type="ECO:0000256" key="12">
    <source>
        <dbReference type="RuleBase" id="RU003357"/>
    </source>
</evidence>
<evidence type="ECO:0000259" key="15">
    <source>
        <dbReference type="Pfam" id="PF00593"/>
    </source>
</evidence>
<evidence type="ECO:0000256" key="7">
    <source>
        <dbReference type="ARBA" id="ARBA00023077"/>
    </source>
</evidence>
<evidence type="ECO:0000256" key="11">
    <source>
        <dbReference type="PROSITE-ProRule" id="PRU01360"/>
    </source>
</evidence>
<dbReference type="CDD" id="cd01347">
    <property type="entry name" value="ligand_gated_channel"/>
    <property type="match status" value="1"/>
</dbReference>
<dbReference type="InterPro" id="IPR039426">
    <property type="entry name" value="TonB-dep_rcpt-like"/>
</dbReference>
<keyword evidence="7 12" id="KW-0798">TonB box</keyword>
<feature type="region of interest" description="Disordered" evidence="13">
    <location>
        <begin position="34"/>
        <end position="54"/>
    </location>
</feature>
<protein>
    <submittedName>
        <fullName evidence="17">TonB-dependent receptor</fullName>
    </submittedName>
</protein>
<keyword evidence="9 17" id="KW-0675">Receptor</keyword>
<feature type="signal peptide" evidence="14">
    <location>
        <begin position="1"/>
        <end position="31"/>
    </location>
</feature>
<comment type="subcellular location">
    <subcellularLocation>
        <location evidence="1 11">Cell outer membrane</location>
        <topology evidence="1 11">Multi-pass membrane protein</topology>
    </subcellularLocation>
</comment>
<evidence type="ECO:0000256" key="8">
    <source>
        <dbReference type="ARBA" id="ARBA00023136"/>
    </source>
</evidence>
<evidence type="ECO:0000256" key="14">
    <source>
        <dbReference type="SAM" id="SignalP"/>
    </source>
</evidence>
<feature type="chain" id="PRO_5046790258" evidence="14">
    <location>
        <begin position="32"/>
        <end position="713"/>
    </location>
</feature>
<evidence type="ECO:0000256" key="13">
    <source>
        <dbReference type="SAM" id="MobiDB-lite"/>
    </source>
</evidence>
<keyword evidence="8 11" id="KW-0472">Membrane</keyword>
<keyword evidence="3 11" id="KW-0813">Transport</keyword>
<dbReference type="InterPro" id="IPR036942">
    <property type="entry name" value="Beta-barrel_TonB_sf"/>
</dbReference>
<dbReference type="PANTHER" id="PTHR30069:SF29">
    <property type="entry name" value="HEMOGLOBIN AND HEMOGLOBIN-HAPTOGLOBIN-BINDING PROTEIN 1-RELATED"/>
    <property type="match status" value="1"/>
</dbReference>
<evidence type="ECO:0000259" key="16">
    <source>
        <dbReference type="Pfam" id="PF07715"/>
    </source>
</evidence>
<keyword evidence="5 11" id="KW-0812">Transmembrane</keyword>
<gene>
    <name evidence="17" type="ORF">ABCS64_00985</name>
</gene>
<reference evidence="18" key="1">
    <citation type="submission" date="2024-06" db="EMBL/GenBank/DDBJ databases">
        <title>Radixoralia hellwigii gen. nov., sp nov., isolated from a root canal in the human oral cavity.</title>
        <authorList>
            <person name="Bartsch S."/>
            <person name="Wittmer A."/>
            <person name="Schulz A.-K."/>
            <person name="Neumann-Schaal M."/>
            <person name="Wolf J."/>
            <person name="Gronow S."/>
            <person name="Tennert C."/>
            <person name="Haecker G."/>
            <person name="Cieplik F."/>
            <person name="Al-Ahmad A."/>
        </authorList>
    </citation>
    <scope>NUCLEOTIDE SEQUENCE [LARGE SCALE GENOMIC DNA]</scope>
    <source>
        <strain evidence="18">Wk13</strain>
    </source>
</reference>
<accession>A0ABV4UBM3</accession>
<dbReference type="PANTHER" id="PTHR30069">
    <property type="entry name" value="TONB-DEPENDENT OUTER MEMBRANE RECEPTOR"/>
    <property type="match status" value="1"/>
</dbReference>
<evidence type="ECO:0000313" key="18">
    <source>
        <dbReference type="Proteomes" id="UP001574673"/>
    </source>
</evidence>
<comment type="caution">
    <text evidence="17">The sequence shown here is derived from an EMBL/GenBank/DDBJ whole genome shotgun (WGS) entry which is preliminary data.</text>
</comment>
<dbReference type="EMBL" id="JBEUWX010000001">
    <property type="protein sequence ID" value="MFA9948913.1"/>
    <property type="molecule type" value="Genomic_DNA"/>
</dbReference>
<dbReference type="Pfam" id="PF00593">
    <property type="entry name" value="TonB_dep_Rec_b-barrel"/>
    <property type="match status" value="1"/>
</dbReference>
<evidence type="ECO:0000313" key="17">
    <source>
        <dbReference type="EMBL" id="MFA9948913.1"/>
    </source>
</evidence>
<evidence type="ECO:0000256" key="1">
    <source>
        <dbReference type="ARBA" id="ARBA00004571"/>
    </source>
</evidence>
<evidence type="ECO:0000256" key="3">
    <source>
        <dbReference type="ARBA" id="ARBA00022448"/>
    </source>
</evidence>
<dbReference type="Gene3D" id="2.170.130.10">
    <property type="entry name" value="TonB-dependent receptor, plug domain"/>
    <property type="match status" value="1"/>
</dbReference>
<evidence type="ECO:0000256" key="10">
    <source>
        <dbReference type="ARBA" id="ARBA00023237"/>
    </source>
</evidence>
<dbReference type="Pfam" id="PF07715">
    <property type="entry name" value="Plug"/>
    <property type="match status" value="1"/>
</dbReference>
<dbReference type="Gene3D" id="2.40.170.20">
    <property type="entry name" value="TonB-dependent receptor, beta-barrel domain"/>
    <property type="match status" value="1"/>
</dbReference>
<keyword evidence="6 14" id="KW-0732">Signal</keyword>
<dbReference type="InterPro" id="IPR000531">
    <property type="entry name" value="Beta-barrel_TonB"/>
</dbReference>
<keyword evidence="4 11" id="KW-1134">Transmembrane beta strand</keyword>
<dbReference type="PROSITE" id="PS52016">
    <property type="entry name" value="TONB_DEPENDENT_REC_3"/>
    <property type="match status" value="1"/>
</dbReference>
<dbReference type="Proteomes" id="UP001574673">
    <property type="component" value="Unassembled WGS sequence"/>
</dbReference>
<evidence type="ECO:0000256" key="9">
    <source>
        <dbReference type="ARBA" id="ARBA00023170"/>
    </source>
</evidence>
<organism evidence="17 18">
    <name type="scientific">Dentiradicibacter hellwigii</name>
    <dbReference type="NCBI Taxonomy" id="3149053"/>
    <lineage>
        <taxon>Bacteria</taxon>
        <taxon>Pseudomonadati</taxon>
        <taxon>Pseudomonadota</taxon>
        <taxon>Betaproteobacteria</taxon>
        <taxon>Rhodocyclales</taxon>
        <taxon>Rhodocyclaceae</taxon>
        <taxon>Dentiradicibacter</taxon>
    </lineage>
</organism>
<name>A0ABV4UBM3_9RHOO</name>
<dbReference type="SUPFAM" id="SSF56935">
    <property type="entry name" value="Porins"/>
    <property type="match status" value="1"/>
</dbReference>
<comment type="similarity">
    <text evidence="2 11 12">Belongs to the TonB-dependent receptor family.</text>
</comment>
<dbReference type="RefSeq" id="WP_418890082.1">
    <property type="nucleotide sequence ID" value="NZ_JBEUWX010000001.1"/>
</dbReference>